<dbReference type="AlphaFoldDB" id="A0A9X6TXP7"/>
<dbReference type="Gene3D" id="2.130.10.10">
    <property type="entry name" value="YVTN repeat-like/Quinoprotein amine dehydrogenase"/>
    <property type="match status" value="2"/>
</dbReference>
<dbReference type="InterPro" id="IPR051200">
    <property type="entry name" value="Host-pathogen_enzymatic-act"/>
</dbReference>
<dbReference type="EMBL" id="NVMD01000021">
    <property type="protein sequence ID" value="PED12726.1"/>
    <property type="molecule type" value="Genomic_DNA"/>
</dbReference>
<dbReference type="InterPro" id="IPR015943">
    <property type="entry name" value="WD40/YVTN_repeat-like_dom_sf"/>
</dbReference>
<dbReference type="PANTHER" id="PTHR47197">
    <property type="entry name" value="PROTEIN NIRF"/>
    <property type="match status" value="1"/>
</dbReference>
<organism evidence="1 2">
    <name type="scientific">Bacillus thuringiensis</name>
    <dbReference type="NCBI Taxonomy" id="1428"/>
    <lineage>
        <taxon>Bacteria</taxon>
        <taxon>Bacillati</taxon>
        <taxon>Bacillota</taxon>
        <taxon>Bacilli</taxon>
        <taxon>Bacillales</taxon>
        <taxon>Bacillaceae</taxon>
        <taxon>Bacillus</taxon>
        <taxon>Bacillus cereus group</taxon>
    </lineage>
</organism>
<sequence length="452" mass="49397">MLPCQGTCNQYVDFEVLITAPEGYIINDTNYTGAVTWNTNRLKCAFESCTLQTPNSCLLQDDLPDGSYPVHSVRIYGVITMLVSISPVQNQYGQGDAAFSKWHKFSINQIVYYTTDSNCCFDFSSFKLKSLTVTPQDENTFIVNGTLSVLPVPPNPPVYAFTANKDDNTLSVINTATKTVQHVINLPYQPIKVAVTPNKTYTIVLQSNNSVSMINNKTLTIISTFSINSPLDIGFSLDNQFAYILNTLTDSMGITVINLLTQTISNTISLRGFGFSSIAIDPNGQYAYIVNYTTWSIVKVDLNTGEIVVDLPTSNDYPYIIEISLLDGFAYVTEELVASGTILTIIDLSTFQGIGYILTGAYYNSFLALSPNKPVALLGEETIDEINIIDTAQHQSTGTISINDPKSAVFTPDGKFIYIAQPEQNTVTILNSVDYTVNTVVTVGASPVSVAI</sequence>
<name>A0A9X6TXP7_BACTU</name>
<dbReference type="InterPro" id="IPR011045">
    <property type="entry name" value="N2O_reductase_N"/>
</dbReference>
<dbReference type="PANTHER" id="PTHR47197:SF3">
    <property type="entry name" value="DIHYDRO-HEME D1 DEHYDROGENASE"/>
    <property type="match status" value="1"/>
</dbReference>
<accession>A0A9X6TXP7</accession>
<proteinExistence type="predicted"/>
<evidence type="ECO:0000313" key="2">
    <source>
        <dbReference type="Proteomes" id="UP000220127"/>
    </source>
</evidence>
<protein>
    <submittedName>
        <fullName evidence="1">40-residue YVTN family beta-propeller</fullName>
    </submittedName>
</protein>
<evidence type="ECO:0000313" key="1">
    <source>
        <dbReference type="EMBL" id="PED12726.1"/>
    </source>
</evidence>
<dbReference type="SUPFAM" id="SSF50974">
    <property type="entry name" value="Nitrous oxide reductase, N-terminal domain"/>
    <property type="match status" value="1"/>
</dbReference>
<dbReference type="Proteomes" id="UP000220127">
    <property type="component" value="Unassembled WGS sequence"/>
</dbReference>
<gene>
    <name evidence="1" type="ORF">CON01_20205</name>
</gene>
<dbReference type="RefSeq" id="WP_097845929.1">
    <property type="nucleotide sequence ID" value="NZ_NTRM01000040.1"/>
</dbReference>
<comment type="caution">
    <text evidence="1">The sequence shown here is derived from an EMBL/GenBank/DDBJ whole genome shotgun (WGS) entry which is preliminary data.</text>
</comment>
<reference evidence="1 2" key="1">
    <citation type="submission" date="2017-09" db="EMBL/GenBank/DDBJ databases">
        <title>Large-scale bioinformatics analysis of Bacillus genomes uncovers conserved roles of natural products in bacterial physiology.</title>
        <authorList>
            <consortium name="Agbiome Team Llc"/>
            <person name="Bleich R.M."/>
            <person name="Grubbs K.J."/>
            <person name="Santa Maria K.C."/>
            <person name="Allen S.E."/>
            <person name="Farag S."/>
            <person name="Shank E.A."/>
            <person name="Bowers A."/>
        </authorList>
    </citation>
    <scope>NUCLEOTIDE SEQUENCE [LARGE SCALE GENOMIC DNA]</scope>
    <source>
        <strain evidence="1 2">AFS094940</strain>
    </source>
</reference>